<dbReference type="EMBL" id="UOES01000144">
    <property type="protein sequence ID" value="VAW26819.1"/>
    <property type="molecule type" value="Genomic_DNA"/>
</dbReference>
<proteinExistence type="predicted"/>
<sequence>CPDNMPFYDFNLFVQHANSELKPNDSFGLFKSEQLAYFCYQDPRTVHNIIGKTSDGRKFSVYTLDDLDKKVQLRINNNIEVEKSFDIRL</sequence>
<dbReference type="AlphaFoldDB" id="A0A3B0UQF4"/>
<protein>
    <submittedName>
        <fullName evidence="1">Uncharacterized protein</fullName>
    </submittedName>
</protein>
<organism evidence="1">
    <name type="scientific">hydrothermal vent metagenome</name>
    <dbReference type="NCBI Taxonomy" id="652676"/>
    <lineage>
        <taxon>unclassified sequences</taxon>
        <taxon>metagenomes</taxon>
        <taxon>ecological metagenomes</taxon>
    </lineage>
</organism>
<accession>A0A3B0UQF4</accession>
<name>A0A3B0UQF4_9ZZZZ</name>
<evidence type="ECO:0000313" key="1">
    <source>
        <dbReference type="EMBL" id="VAW26819.1"/>
    </source>
</evidence>
<gene>
    <name evidence="1" type="ORF">MNBD_BACTEROID06-476</name>
</gene>
<reference evidence="1" key="1">
    <citation type="submission" date="2018-06" db="EMBL/GenBank/DDBJ databases">
        <authorList>
            <person name="Zhirakovskaya E."/>
        </authorList>
    </citation>
    <scope>NUCLEOTIDE SEQUENCE</scope>
</reference>
<feature type="non-terminal residue" evidence="1">
    <location>
        <position position="1"/>
    </location>
</feature>